<accession>A0ABQ1JP85</accession>
<dbReference type="InterPro" id="IPR041478">
    <property type="entry name" value="TetR_C_27"/>
</dbReference>
<comment type="caution">
    <text evidence="6">The sequence shown here is derived from an EMBL/GenBank/DDBJ whole genome shotgun (WGS) entry which is preliminary data.</text>
</comment>
<dbReference type="RefSeq" id="WP_084392024.1">
    <property type="nucleotide sequence ID" value="NZ_BMKF01000002.1"/>
</dbReference>
<dbReference type="Pfam" id="PF17935">
    <property type="entry name" value="TetR_C_27"/>
    <property type="match status" value="1"/>
</dbReference>
<dbReference type="Gene3D" id="1.10.357.10">
    <property type="entry name" value="Tetracycline Repressor, domain 2"/>
    <property type="match status" value="1"/>
</dbReference>
<evidence type="ECO:0000259" key="5">
    <source>
        <dbReference type="PROSITE" id="PS50977"/>
    </source>
</evidence>
<keyword evidence="3" id="KW-0804">Transcription</keyword>
<dbReference type="InterPro" id="IPR001647">
    <property type="entry name" value="HTH_TetR"/>
</dbReference>
<evidence type="ECO:0000256" key="2">
    <source>
        <dbReference type="ARBA" id="ARBA00023125"/>
    </source>
</evidence>
<feature type="domain" description="HTH tetR-type" evidence="5">
    <location>
        <begin position="5"/>
        <end position="65"/>
    </location>
</feature>
<sequence length="204" mass="23329">MSDKSDTREQILEAAMNRIKHYGYGKTTMSEIAKDCCMSAGNIYRFFSSKIDIAEAMARQYNAERYQAYSKIARSDGPASQRLRQVFHDDLTQSYETIEREAKILEVAEVLGEERPLFMNEGLAQERIYLCVILEDGVEKGEFAPIADCNYTAEMIQSALMKFRFPQLFSRLTLPKLRRELNGALDIIIAGLRHGVEKTPETEH</sequence>
<evidence type="ECO:0000313" key="7">
    <source>
        <dbReference type="Proteomes" id="UP000628854"/>
    </source>
</evidence>
<dbReference type="SUPFAM" id="SSF48498">
    <property type="entry name" value="Tetracyclin repressor-like, C-terminal domain"/>
    <property type="match status" value="1"/>
</dbReference>
<keyword evidence="7" id="KW-1185">Reference proteome</keyword>
<protein>
    <submittedName>
        <fullName evidence="6">TetR family transcriptional regulator</fullName>
    </submittedName>
</protein>
<keyword evidence="2 4" id="KW-0238">DNA-binding</keyword>
<organism evidence="6 7">
    <name type="scientific">Henriciella pelagia</name>
    <dbReference type="NCBI Taxonomy" id="1977912"/>
    <lineage>
        <taxon>Bacteria</taxon>
        <taxon>Pseudomonadati</taxon>
        <taxon>Pseudomonadota</taxon>
        <taxon>Alphaproteobacteria</taxon>
        <taxon>Hyphomonadales</taxon>
        <taxon>Hyphomonadaceae</taxon>
        <taxon>Henriciella</taxon>
    </lineage>
</organism>
<evidence type="ECO:0000256" key="4">
    <source>
        <dbReference type="PROSITE-ProRule" id="PRU00335"/>
    </source>
</evidence>
<dbReference type="InterPro" id="IPR036271">
    <property type="entry name" value="Tet_transcr_reg_TetR-rel_C_sf"/>
</dbReference>
<dbReference type="InterPro" id="IPR009057">
    <property type="entry name" value="Homeodomain-like_sf"/>
</dbReference>
<evidence type="ECO:0000256" key="1">
    <source>
        <dbReference type="ARBA" id="ARBA00023015"/>
    </source>
</evidence>
<evidence type="ECO:0000256" key="3">
    <source>
        <dbReference type="ARBA" id="ARBA00023163"/>
    </source>
</evidence>
<reference evidence="7" key="1">
    <citation type="journal article" date="2019" name="Int. J. Syst. Evol. Microbiol.">
        <title>The Global Catalogue of Microorganisms (GCM) 10K type strain sequencing project: providing services to taxonomists for standard genome sequencing and annotation.</title>
        <authorList>
            <consortium name="The Broad Institute Genomics Platform"/>
            <consortium name="The Broad Institute Genome Sequencing Center for Infectious Disease"/>
            <person name="Wu L."/>
            <person name="Ma J."/>
        </authorList>
    </citation>
    <scope>NUCLEOTIDE SEQUENCE [LARGE SCALE GENOMIC DNA]</scope>
    <source>
        <strain evidence="7">CGMCC 1.15928</strain>
    </source>
</reference>
<dbReference type="PANTHER" id="PTHR47506:SF6">
    <property type="entry name" value="HTH-TYPE TRANSCRIPTIONAL REPRESSOR NEMR"/>
    <property type="match status" value="1"/>
</dbReference>
<gene>
    <name evidence="6" type="ORF">GCM10011503_22530</name>
</gene>
<dbReference type="Pfam" id="PF00440">
    <property type="entry name" value="TetR_N"/>
    <property type="match status" value="1"/>
</dbReference>
<proteinExistence type="predicted"/>
<dbReference type="EMBL" id="BMKF01000002">
    <property type="protein sequence ID" value="GGB73350.1"/>
    <property type="molecule type" value="Genomic_DNA"/>
</dbReference>
<dbReference type="SUPFAM" id="SSF46689">
    <property type="entry name" value="Homeodomain-like"/>
    <property type="match status" value="1"/>
</dbReference>
<dbReference type="Proteomes" id="UP000628854">
    <property type="component" value="Unassembled WGS sequence"/>
</dbReference>
<feature type="DNA-binding region" description="H-T-H motif" evidence="4">
    <location>
        <begin position="28"/>
        <end position="47"/>
    </location>
</feature>
<dbReference type="PANTHER" id="PTHR47506">
    <property type="entry name" value="TRANSCRIPTIONAL REGULATORY PROTEIN"/>
    <property type="match status" value="1"/>
</dbReference>
<evidence type="ECO:0000313" key="6">
    <source>
        <dbReference type="EMBL" id="GGB73350.1"/>
    </source>
</evidence>
<keyword evidence="1" id="KW-0805">Transcription regulation</keyword>
<name>A0ABQ1JP85_9PROT</name>
<dbReference type="PROSITE" id="PS50977">
    <property type="entry name" value="HTH_TETR_2"/>
    <property type="match status" value="1"/>
</dbReference>